<organism evidence="7 8">
    <name type="scientific">Adiantum capillus-veneris</name>
    <name type="common">Maidenhair fern</name>
    <dbReference type="NCBI Taxonomy" id="13818"/>
    <lineage>
        <taxon>Eukaryota</taxon>
        <taxon>Viridiplantae</taxon>
        <taxon>Streptophyta</taxon>
        <taxon>Embryophyta</taxon>
        <taxon>Tracheophyta</taxon>
        <taxon>Polypodiopsida</taxon>
        <taxon>Polypodiidae</taxon>
        <taxon>Polypodiales</taxon>
        <taxon>Pteridineae</taxon>
        <taxon>Pteridaceae</taxon>
        <taxon>Vittarioideae</taxon>
        <taxon>Adiantum</taxon>
    </lineage>
</organism>
<evidence type="ECO:0000256" key="5">
    <source>
        <dbReference type="ARBA" id="ARBA00023004"/>
    </source>
</evidence>
<keyword evidence="4" id="KW-0560">Oxidoreductase</keyword>
<comment type="caution">
    <text evidence="7">The sequence shown here is derived from an EMBL/GenBank/DDBJ whole genome shotgun (WGS) entry which is preliminary data.</text>
</comment>
<dbReference type="Proteomes" id="UP000886520">
    <property type="component" value="Chromosome 7"/>
</dbReference>
<dbReference type="EMBL" id="JABFUD020000007">
    <property type="protein sequence ID" value="KAI5077506.1"/>
    <property type="molecule type" value="Genomic_DNA"/>
</dbReference>
<dbReference type="Gene3D" id="1.10.630.10">
    <property type="entry name" value="Cytochrome P450"/>
    <property type="match status" value="1"/>
</dbReference>
<dbReference type="OrthoDB" id="1470350at2759"/>
<dbReference type="SUPFAM" id="SSF48264">
    <property type="entry name" value="Cytochrome P450"/>
    <property type="match status" value="1"/>
</dbReference>
<sequence length="482" mass="53878">MELPSAISGVVPLVVLAAALIASLLRLCGNSASRRPAAQWPPGPPAWPVIGHLHLLGDLPHQSLWKLSQSYGPLMGLRLGGVCTIVASTAEMAKQILHTHDLAFANHPRKAASVHMLLDADMVSAPYGSSTLRRMRQLCNLELLNVKLVAALRHVREEEVRNLARAVLEAGRRGEEKVELRPRLRATTNDIICRMMMGKKIEDVSSKSGKGQLELLNLVEDVHYLMGVFYVGDFIPWLSWLDPNRYLKRMKAGGRQAQILLQEIIDKRRRQKRNADEEDFLDILLATNAEHTMSDDNVIGLILDMFTAGSHTGATAAEWVLADLLNNPTKMHKAQDEIENVVGKSSFVKEEDLKSLPYLRMVVKESMRLHPVGPLLLPREASQECQIKGYKIPAKTCAFINVWAIGRDPSTWENPLQFWPERFDRKEVDFRGFTWTMDIPSNVKILGSSKQVVDMSEAGGLVLDMAIPLCPFATPRLPLNLY</sequence>
<dbReference type="InterPro" id="IPR002401">
    <property type="entry name" value="Cyt_P450_E_grp-I"/>
</dbReference>
<keyword evidence="6" id="KW-1133">Transmembrane helix</keyword>
<dbReference type="GO" id="GO:0020037">
    <property type="term" value="F:heme binding"/>
    <property type="evidence" value="ECO:0007669"/>
    <property type="project" value="InterPro"/>
</dbReference>
<accession>A0A9D4V0H1</accession>
<evidence type="ECO:0008006" key="9">
    <source>
        <dbReference type="Google" id="ProtNLM"/>
    </source>
</evidence>
<dbReference type="AlphaFoldDB" id="A0A9D4V0H1"/>
<keyword evidence="8" id="KW-1185">Reference proteome</keyword>
<keyword evidence="6" id="KW-0812">Transmembrane</keyword>
<evidence type="ECO:0000313" key="8">
    <source>
        <dbReference type="Proteomes" id="UP000886520"/>
    </source>
</evidence>
<dbReference type="PRINTS" id="PR00463">
    <property type="entry name" value="EP450I"/>
</dbReference>
<evidence type="ECO:0000256" key="3">
    <source>
        <dbReference type="ARBA" id="ARBA00022723"/>
    </source>
</evidence>
<dbReference type="InterPro" id="IPR036396">
    <property type="entry name" value="Cyt_P450_sf"/>
</dbReference>
<evidence type="ECO:0000256" key="1">
    <source>
        <dbReference type="ARBA" id="ARBA00010617"/>
    </source>
</evidence>
<keyword evidence="3" id="KW-0479">Metal-binding</keyword>
<dbReference type="Pfam" id="PF00067">
    <property type="entry name" value="p450"/>
    <property type="match status" value="1"/>
</dbReference>
<dbReference type="GO" id="GO:0005506">
    <property type="term" value="F:iron ion binding"/>
    <property type="evidence" value="ECO:0007669"/>
    <property type="project" value="InterPro"/>
</dbReference>
<proteinExistence type="inferred from homology"/>
<name>A0A9D4V0H1_ADICA</name>
<feature type="transmembrane region" description="Helical" evidence="6">
    <location>
        <begin position="6"/>
        <end position="25"/>
    </location>
</feature>
<dbReference type="CDD" id="cd20618">
    <property type="entry name" value="CYP71_clan"/>
    <property type="match status" value="1"/>
</dbReference>
<evidence type="ECO:0000256" key="4">
    <source>
        <dbReference type="ARBA" id="ARBA00023002"/>
    </source>
</evidence>
<gene>
    <name evidence="7" type="ORF">GOP47_0007330</name>
</gene>
<protein>
    <recommendedName>
        <fullName evidence="9">Cytochrome P450</fullName>
    </recommendedName>
</protein>
<dbReference type="PANTHER" id="PTHR47944:SF16">
    <property type="entry name" value="CYTOCHROME P450 FAMILY 1 SUBFAMILY A POLYPEPTIDE 1"/>
    <property type="match status" value="1"/>
</dbReference>
<dbReference type="PANTHER" id="PTHR47944">
    <property type="entry name" value="CYTOCHROME P450 98A9"/>
    <property type="match status" value="1"/>
</dbReference>
<dbReference type="GO" id="GO:0016705">
    <property type="term" value="F:oxidoreductase activity, acting on paired donors, with incorporation or reduction of molecular oxygen"/>
    <property type="evidence" value="ECO:0007669"/>
    <property type="project" value="InterPro"/>
</dbReference>
<keyword evidence="2" id="KW-0349">Heme</keyword>
<comment type="similarity">
    <text evidence="1">Belongs to the cytochrome P450 family.</text>
</comment>
<evidence type="ECO:0000256" key="6">
    <source>
        <dbReference type="SAM" id="Phobius"/>
    </source>
</evidence>
<evidence type="ECO:0000256" key="2">
    <source>
        <dbReference type="ARBA" id="ARBA00022617"/>
    </source>
</evidence>
<reference evidence="7" key="1">
    <citation type="submission" date="2021-01" db="EMBL/GenBank/DDBJ databases">
        <title>Adiantum capillus-veneris genome.</title>
        <authorList>
            <person name="Fang Y."/>
            <person name="Liao Q."/>
        </authorList>
    </citation>
    <scope>NUCLEOTIDE SEQUENCE</scope>
    <source>
        <strain evidence="7">H3</strain>
        <tissue evidence="7">Leaf</tissue>
    </source>
</reference>
<evidence type="ECO:0000313" key="7">
    <source>
        <dbReference type="EMBL" id="KAI5077506.1"/>
    </source>
</evidence>
<keyword evidence="5" id="KW-0408">Iron</keyword>
<keyword evidence="6" id="KW-0472">Membrane</keyword>
<dbReference type="GO" id="GO:0004497">
    <property type="term" value="F:monooxygenase activity"/>
    <property type="evidence" value="ECO:0007669"/>
    <property type="project" value="InterPro"/>
</dbReference>
<dbReference type="InterPro" id="IPR001128">
    <property type="entry name" value="Cyt_P450"/>
</dbReference>